<name>A0AAN6QUZ0_9PEZI</name>
<evidence type="ECO:0000313" key="2">
    <source>
        <dbReference type="EMBL" id="KAK0994551.1"/>
    </source>
</evidence>
<dbReference type="AlphaFoldDB" id="A0AAN6QUZ0"/>
<dbReference type="Proteomes" id="UP001175353">
    <property type="component" value="Unassembled WGS sequence"/>
</dbReference>
<sequence length="132" mass="14122">MGLQAINAMGAPPSNSLTLNDLDMPAIGKAKRCKKPRTADSSSKSTDSVKSTSSGDVHGYLHDRDISMIERWNDKIPNKTTPAMPAPHDQDTAVQAYLRAKAALLEKASSRKGKTPSTAAMCTCICMLSDTK</sequence>
<organism evidence="2 3">
    <name type="scientific">Friedmanniomyces endolithicus</name>
    <dbReference type="NCBI Taxonomy" id="329885"/>
    <lineage>
        <taxon>Eukaryota</taxon>
        <taxon>Fungi</taxon>
        <taxon>Dikarya</taxon>
        <taxon>Ascomycota</taxon>
        <taxon>Pezizomycotina</taxon>
        <taxon>Dothideomycetes</taxon>
        <taxon>Dothideomycetidae</taxon>
        <taxon>Mycosphaerellales</taxon>
        <taxon>Teratosphaeriaceae</taxon>
        <taxon>Friedmanniomyces</taxon>
    </lineage>
</organism>
<comment type="caution">
    <text evidence="2">The sequence shown here is derived from an EMBL/GenBank/DDBJ whole genome shotgun (WGS) entry which is preliminary data.</text>
</comment>
<evidence type="ECO:0000313" key="3">
    <source>
        <dbReference type="Proteomes" id="UP001175353"/>
    </source>
</evidence>
<keyword evidence="3" id="KW-1185">Reference proteome</keyword>
<protein>
    <submittedName>
        <fullName evidence="2">Uncharacterized protein</fullName>
    </submittedName>
</protein>
<feature type="region of interest" description="Disordered" evidence="1">
    <location>
        <begin position="1"/>
        <end position="60"/>
    </location>
</feature>
<proteinExistence type="predicted"/>
<evidence type="ECO:0000256" key="1">
    <source>
        <dbReference type="SAM" id="MobiDB-lite"/>
    </source>
</evidence>
<feature type="compositionally biased region" description="Low complexity" evidence="1">
    <location>
        <begin position="40"/>
        <end position="54"/>
    </location>
</feature>
<gene>
    <name evidence="2" type="ORF">LTR91_007619</name>
</gene>
<dbReference type="EMBL" id="JAUJLE010000055">
    <property type="protein sequence ID" value="KAK0994551.1"/>
    <property type="molecule type" value="Genomic_DNA"/>
</dbReference>
<accession>A0AAN6QUZ0</accession>
<reference evidence="2" key="1">
    <citation type="submission" date="2023-06" db="EMBL/GenBank/DDBJ databases">
        <title>Black Yeasts Isolated from many extreme environments.</title>
        <authorList>
            <person name="Coleine C."/>
            <person name="Stajich J.E."/>
            <person name="Selbmann L."/>
        </authorList>
    </citation>
    <scope>NUCLEOTIDE SEQUENCE</scope>
    <source>
        <strain evidence="2">CCFEE 5200</strain>
    </source>
</reference>